<evidence type="ECO:0000256" key="2">
    <source>
        <dbReference type="SAM" id="MobiDB-lite"/>
    </source>
</evidence>
<evidence type="ECO:0000313" key="5">
    <source>
        <dbReference type="Proteomes" id="UP001642483"/>
    </source>
</evidence>
<keyword evidence="5" id="KW-1185">Reference proteome</keyword>
<name>A0ABP0FGX5_CLALP</name>
<feature type="region of interest" description="Disordered" evidence="2">
    <location>
        <begin position="68"/>
        <end position="87"/>
    </location>
</feature>
<dbReference type="Proteomes" id="UP001642483">
    <property type="component" value="Unassembled WGS sequence"/>
</dbReference>
<dbReference type="InterPro" id="IPR008936">
    <property type="entry name" value="Rho_GTPase_activation_prot"/>
</dbReference>
<feature type="domain" description="Rho-GAP" evidence="3">
    <location>
        <begin position="84"/>
        <end position="288"/>
    </location>
</feature>
<evidence type="ECO:0000256" key="1">
    <source>
        <dbReference type="ARBA" id="ARBA00022468"/>
    </source>
</evidence>
<feature type="region of interest" description="Disordered" evidence="2">
    <location>
        <begin position="510"/>
        <end position="529"/>
    </location>
</feature>
<reference evidence="4 5" key="1">
    <citation type="submission" date="2024-02" db="EMBL/GenBank/DDBJ databases">
        <authorList>
            <person name="Daric V."/>
            <person name="Darras S."/>
        </authorList>
    </citation>
    <scope>NUCLEOTIDE SEQUENCE [LARGE SCALE GENOMIC DNA]</scope>
</reference>
<feature type="compositionally biased region" description="Low complexity" evidence="2">
    <location>
        <begin position="517"/>
        <end position="529"/>
    </location>
</feature>
<dbReference type="PANTHER" id="PTHR14963">
    <property type="entry name" value="RHO GTPASE ACTIVATING PROTEIN 18,19-RELATED"/>
    <property type="match status" value="1"/>
</dbReference>
<feature type="region of interest" description="Disordered" evidence="2">
    <location>
        <begin position="381"/>
        <end position="423"/>
    </location>
</feature>
<dbReference type="SUPFAM" id="SSF48350">
    <property type="entry name" value="GTPase activation domain, GAP"/>
    <property type="match status" value="1"/>
</dbReference>
<feature type="compositionally biased region" description="Polar residues" evidence="2">
    <location>
        <begin position="401"/>
        <end position="413"/>
    </location>
</feature>
<sequence length="529" mass="59473">MTYDLIMTSPTKSSPVKPHFYDPDHYVIKMKYEKWDEFTELIFSHLTRLLDLPGAQLEVLRGHDENALKDKSNKLSQSGKKSWNPLKKKDLKSKPVLSEESLSQIEQLTDFLGRNLSIEGIFRKPGNSIRQNQLMTALGTGACINFEKSQFQPHDVASVLKTLLGQLTEPLLLPSKHFDAHVQISNMNCTDSKSGNITANKAKRIETLQLLLLLLPTAYRKVLRGIFGLLYQTAKHQNENKMNAANLSAMVTPHLIWPRTAKASDIHNSIAGLNDHVAFMIRHSQKIFLAPSYIRDAASAYYKETINQQMMSPQVSTTQLVAPSSAVKRTASERLRYGEKTRANTEEAISELFDQVSNMPNSSKKKKMVKNFSKHQQVLKYQNKPRKRNKTFSGILRKKTSQGATSSNDSYQRFPQPGDDALPDRIKYGKLPKPDLLNDCNADTVSLGANIKHSTGNNKSISHVSLPDRITRSCKVDVKSPRLMAFSKQIRLLQQRKSASPSVKLHTELKETKSTDSDTSVKSVKVSTV</sequence>
<organism evidence="4 5">
    <name type="scientific">Clavelina lepadiformis</name>
    <name type="common">Light-bulb sea squirt</name>
    <name type="synonym">Ascidia lepadiformis</name>
    <dbReference type="NCBI Taxonomy" id="159417"/>
    <lineage>
        <taxon>Eukaryota</taxon>
        <taxon>Metazoa</taxon>
        <taxon>Chordata</taxon>
        <taxon>Tunicata</taxon>
        <taxon>Ascidiacea</taxon>
        <taxon>Aplousobranchia</taxon>
        <taxon>Clavelinidae</taxon>
        <taxon>Clavelina</taxon>
    </lineage>
</organism>
<keyword evidence="1" id="KW-0343">GTPase activation</keyword>
<comment type="caution">
    <text evidence="4">The sequence shown here is derived from an EMBL/GenBank/DDBJ whole genome shotgun (WGS) entry which is preliminary data.</text>
</comment>
<dbReference type="SMART" id="SM00324">
    <property type="entry name" value="RhoGAP"/>
    <property type="match status" value="1"/>
</dbReference>
<dbReference type="Gene3D" id="1.10.555.10">
    <property type="entry name" value="Rho GTPase activation protein"/>
    <property type="match status" value="1"/>
</dbReference>
<evidence type="ECO:0000259" key="3">
    <source>
        <dbReference type="PROSITE" id="PS50238"/>
    </source>
</evidence>
<gene>
    <name evidence="4" type="ORF">CVLEPA_LOCUS7925</name>
</gene>
<dbReference type="EMBL" id="CAWYQH010000046">
    <property type="protein sequence ID" value="CAK8677946.1"/>
    <property type="molecule type" value="Genomic_DNA"/>
</dbReference>
<evidence type="ECO:0000313" key="4">
    <source>
        <dbReference type="EMBL" id="CAK8677946.1"/>
    </source>
</evidence>
<dbReference type="PROSITE" id="PS50238">
    <property type="entry name" value="RHOGAP"/>
    <property type="match status" value="1"/>
</dbReference>
<dbReference type="PANTHER" id="PTHR14963:SF7">
    <property type="entry name" value="RHO GTPASE-ACTIVATING PROTEIN 19"/>
    <property type="match status" value="1"/>
</dbReference>
<accession>A0ABP0FGX5</accession>
<dbReference type="Pfam" id="PF00620">
    <property type="entry name" value="RhoGAP"/>
    <property type="match status" value="1"/>
</dbReference>
<feature type="compositionally biased region" description="Basic residues" evidence="2">
    <location>
        <begin position="383"/>
        <end position="400"/>
    </location>
</feature>
<proteinExistence type="predicted"/>
<dbReference type="InterPro" id="IPR000198">
    <property type="entry name" value="RhoGAP_dom"/>
</dbReference>
<protein>
    <recommendedName>
        <fullName evidence="3">Rho-GAP domain-containing protein</fullName>
    </recommendedName>
</protein>